<dbReference type="AlphaFoldDB" id="A0A645A2R7"/>
<dbReference type="EMBL" id="VSSQ01010758">
    <property type="protein sequence ID" value="MPM45143.1"/>
    <property type="molecule type" value="Genomic_DNA"/>
</dbReference>
<keyword evidence="1" id="KW-1133">Transmembrane helix</keyword>
<feature type="transmembrane region" description="Helical" evidence="1">
    <location>
        <begin position="74"/>
        <end position="92"/>
    </location>
</feature>
<gene>
    <name evidence="2" type="ORF">SDC9_91829</name>
</gene>
<reference evidence="2" key="1">
    <citation type="submission" date="2019-08" db="EMBL/GenBank/DDBJ databases">
        <authorList>
            <person name="Kucharzyk K."/>
            <person name="Murdoch R.W."/>
            <person name="Higgins S."/>
            <person name="Loffler F."/>
        </authorList>
    </citation>
    <scope>NUCLEOTIDE SEQUENCE</scope>
</reference>
<sequence length="144" mass="15687">MLPKIKKRNVMITRPVKRATIGDTIRDATIFIMPCTFSAVKPFAITTAPSTPPISACDELLGIPNHQVRRFQNIAPIMAAIIIYSFTIWADLTKSPPMVLATPVLYIAPKKLSPAAIQIAVLGVKALVDTEVAMAFAVSWNPLM</sequence>
<accession>A0A645A2R7</accession>
<comment type="caution">
    <text evidence="2">The sequence shown here is derived from an EMBL/GenBank/DDBJ whole genome shotgun (WGS) entry which is preliminary data.</text>
</comment>
<protein>
    <submittedName>
        <fullName evidence="2">Uncharacterized protein</fullName>
    </submittedName>
</protein>
<name>A0A645A2R7_9ZZZZ</name>
<organism evidence="2">
    <name type="scientific">bioreactor metagenome</name>
    <dbReference type="NCBI Taxonomy" id="1076179"/>
    <lineage>
        <taxon>unclassified sequences</taxon>
        <taxon>metagenomes</taxon>
        <taxon>ecological metagenomes</taxon>
    </lineage>
</organism>
<evidence type="ECO:0000313" key="2">
    <source>
        <dbReference type="EMBL" id="MPM45143.1"/>
    </source>
</evidence>
<evidence type="ECO:0000256" key="1">
    <source>
        <dbReference type="SAM" id="Phobius"/>
    </source>
</evidence>
<proteinExistence type="predicted"/>
<keyword evidence="1" id="KW-0472">Membrane</keyword>
<keyword evidence="1" id="KW-0812">Transmembrane</keyword>